<dbReference type="OrthoDB" id="9776294at2"/>
<evidence type="ECO:0000313" key="2">
    <source>
        <dbReference type="EMBL" id="KPM83010.1"/>
    </source>
</evidence>
<reference evidence="3 5" key="2">
    <citation type="submission" date="2023-01" db="EMBL/GenBank/DDBJ databases">
        <title>Trichodesmium-associated heterotrophic epibiont bacteria.</title>
        <authorList>
            <person name="Cleveland C.S."/>
            <person name="Webb E.A."/>
        </authorList>
    </citation>
    <scope>NUCLEOTIDE SEQUENCE [LARGE SCALE GENOMIC DNA]</scope>
    <source>
        <strain evidence="3 5">USCH2</strain>
    </source>
</reference>
<dbReference type="InterPro" id="IPR036721">
    <property type="entry name" value="RCK_C_sf"/>
</dbReference>
<reference evidence="2 4" key="1">
    <citation type="submission" date="2015-09" db="EMBL/GenBank/DDBJ databases">
        <title>Draft Genome Sequence of Pseudoalteromonas lipolytica UCD-48B.</title>
        <authorList>
            <person name="Krusor M."/>
            <person name="Coil D.A."/>
            <person name="Lang J.M."/>
            <person name="Eisen J.A."/>
            <person name="Alexiev A."/>
        </authorList>
    </citation>
    <scope>NUCLEOTIDE SEQUENCE [LARGE SCALE GENOMIC DNA]</scope>
    <source>
        <strain evidence="2 4">UCD-48B</strain>
    </source>
</reference>
<dbReference type="RefSeq" id="WP_054553462.1">
    <property type="nucleotide sequence ID" value="NZ_JAQPZS010000003.1"/>
</dbReference>
<dbReference type="Gene3D" id="3.30.70.1450">
    <property type="entry name" value="Regulator of K+ conductance, C-terminal domain"/>
    <property type="match status" value="1"/>
</dbReference>
<keyword evidence="5" id="KW-1185">Reference proteome</keyword>
<dbReference type="Proteomes" id="UP001377972">
    <property type="component" value="Unassembled WGS sequence"/>
</dbReference>
<comment type="caution">
    <text evidence="2">The sequence shown here is derived from an EMBL/GenBank/DDBJ whole genome shotgun (WGS) entry which is preliminary data.</text>
</comment>
<dbReference type="SUPFAM" id="SSF51735">
    <property type="entry name" value="NAD(P)-binding Rossmann-fold domains"/>
    <property type="match status" value="1"/>
</dbReference>
<dbReference type="PANTHER" id="PTHR43833:SF7">
    <property type="entry name" value="KTR SYSTEM POTASSIUM UPTAKE PROTEIN C"/>
    <property type="match status" value="1"/>
</dbReference>
<evidence type="ECO:0000313" key="5">
    <source>
        <dbReference type="Proteomes" id="UP001377972"/>
    </source>
</evidence>
<protein>
    <submittedName>
        <fullName evidence="2">Potassium transporter TrkA</fullName>
    </submittedName>
    <submittedName>
        <fullName evidence="3">TrkA family potassium uptake protein</fullName>
    </submittedName>
</protein>
<sequence length="219" mass="24390">MAQFAVIGLGRFGVTACLELSKQGHTVCAADISESTVNHYADQLSFTVVVDASDETQLARLDLPSCQAVLVAIGENIEASILCVLHLKNLGVKQIWVKACTKSHHQILSKLGVDRIIHPEEEMGVRVAQALNYPMVNQYFPLNQSTFIVELGIDLQLSGRKIGWLLKERNSDIKPLTLRRDDYFNTELTNDTELRHGDSLVLLGSKTYLTKLAKRFRAL</sequence>
<accession>A0A0P7DZI6</accession>
<name>A0A0P7DZI6_9GAMM</name>
<dbReference type="PROSITE" id="PS51201">
    <property type="entry name" value="RCK_N"/>
    <property type="match status" value="1"/>
</dbReference>
<dbReference type="PATRIC" id="fig|570156.3.peg.3717"/>
<dbReference type="GeneID" id="29847962"/>
<evidence type="ECO:0000313" key="4">
    <source>
        <dbReference type="Proteomes" id="UP000050378"/>
    </source>
</evidence>
<dbReference type="EMBL" id="JAQPZS010000003">
    <property type="protein sequence ID" value="MEJ6495226.1"/>
    <property type="molecule type" value="Genomic_DNA"/>
</dbReference>
<dbReference type="InterPro" id="IPR050721">
    <property type="entry name" value="Trk_Ktr_HKT_K-transport"/>
</dbReference>
<dbReference type="EMBL" id="LJTC01000008">
    <property type="protein sequence ID" value="KPM83010.1"/>
    <property type="molecule type" value="Genomic_DNA"/>
</dbReference>
<dbReference type="Pfam" id="PF02254">
    <property type="entry name" value="TrkA_N"/>
    <property type="match status" value="1"/>
</dbReference>
<dbReference type="InterPro" id="IPR036291">
    <property type="entry name" value="NAD(P)-bd_dom_sf"/>
</dbReference>
<proteinExistence type="predicted"/>
<dbReference type="Gene3D" id="3.40.50.720">
    <property type="entry name" value="NAD(P)-binding Rossmann-like Domain"/>
    <property type="match status" value="1"/>
</dbReference>
<dbReference type="SUPFAM" id="SSF116726">
    <property type="entry name" value="TrkA C-terminal domain-like"/>
    <property type="match status" value="1"/>
</dbReference>
<dbReference type="PANTHER" id="PTHR43833">
    <property type="entry name" value="POTASSIUM CHANNEL PROTEIN 2-RELATED-RELATED"/>
    <property type="match status" value="1"/>
</dbReference>
<dbReference type="AlphaFoldDB" id="A0A0P7DZI6"/>
<dbReference type="GO" id="GO:0006813">
    <property type="term" value="P:potassium ion transport"/>
    <property type="evidence" value="ECO:0007669"/>
    <property type="project" value="InterPro"/>
</dbReference>
<organism evidence="2 4">
    <name type="scientific">Pseudoalteromonas lipolytica</name>
    <dbReference type="NCBI Taxonomy" id="570156"/>
    <lineage>
        <taxon>Bacteria</taxon>
        <taxon>Pseudomonadati</taxon>
        <taxon>Pseudomonadota</taxon>
        <taxon>Gammaproteobacteria</taxon>
        <taxon>Alteromonadales</taxon>
        <taxon>Pseudoalteromonadaceae</taxon>
        <taxon>Pseudoalteromonas</taxon>
    </lineage>
</organism>
<evidence type="ECO:0000313" key="3">
    <source>
        <dbReference type="EMBL" id="MEJ6495226.1"/>
    </source>
</evidence>
<dbReference type="InterPro" id="IPR003148">
    <property type="entry name" value="RCK_N"/>
</dbReference>
<dbReference type="Proteomes" id="UP000050378">
    <property type="component" value="Unassembled WGS sequence"/>
</dbReference>
<feature type="domain" description="RCK N-terminal" evidence="1">
    <location>
        <begin position="1"/>
        <end position="117"/>
    </location>
</feature>
<gene>
    <name evidence="2" type="ORF">AOG27_13080</name>
    <name evidence="3" type="ORF">PQI24_04245</name>
</gene>
<dbReference type="STRING" id="570156.AOG27_13080"/>
<evidence type="ECO:0000259" key="1">
    <source>
        <dbReference type="PROSITE" id="PS51201"/>
    </source>
</evidence>